<dbReference type="PROSITE" id="PS50041">
    <property type="entry name" value="C_TYPE_LECTIN_2"/>
    <property type="match status" value="1"/>
</dbReference>
<comment type="subcellular location">
    <subcellularLocation>
        <location evidence="1">Cell membrane</location>
        <topology evidence="1">Single-pass type II membrane protein</topology>
    </subcellularLocation>
</comment>
<dbReference type="InterPro" id="IPR001304">
    <property type="entry name" value="C-type_lectin-like"/>
</dbReference>
<feature type="domain" description="C-type lectin" evidence="2">
    <location>
        <begin position="75"/>
        <end position="143"/>
    </location>
</feature>
<dbReference type="InterPro" id="IPR016186">
    <property type="entry name" value="C-type_lectin-like/link_sf"/>
</dbReference>
<feature type="non-terminal residue" evidence="3">
    <location>
        <position position="1"/>
    </location>
</feature>
<sequence length="146" mass="17020">GDTAWSRWSRLAAVLLCVLLLTIITVLSIKYNNLKIENELQTSNNNLTIARDLVSTLQREREELQKFSKLGWIYFSSSLYYISTEDKNWTESRQDCRKRGADLVIINSTEEQEFIDKLRSSRAVWIGLNNREGEWKWVDDTTLITG</sequence>
<keyword evidence="4" id="KW-1185">Reference proteome</keyword>
<feature type="non-terminal residue" evidence="3">
    <location>
        <position position="146"/>
    </location>
</feature>
<dbReference type="Pfam" id="PF00059">
    <property type="entry name" value="Lectin_C"/>
    <property type="match status" value="1"/>
</dbReference>
<dbReference type="InterPro" id="IPR050828">
    <property type="entry name" value="C-type_lectin/matrix_domain"/>
</dbReference>
<dbReference type="Proteomes" id="UP000727407">
    <property type="component" value="Unassembled WGS sequence"/>
</dbReference>
<evidence type="ECO:0000256" key="1">
    <source>
        <dbReference type="ARBA" id="ARBA00004401"/>
    </source>
</evidence>
<dbReference type="GO" id="GO:0005886">
    <property type="term" value="C:plasma membrane"/>
    <property type="evidence" value="ECO:0007669"/>
    <property type="project" value="UniProtKB-SubCell"/>
</dbReference>
<protein>
    <submittedName>
        <fullName evidence="3">Antigen like protein</fullName>
    </submittedName>
</protein>
<evidence type="ECO:0000313" key="4">
    <source>
        <dbReference type="Proteomes" id="UP000727407"/>
    </source>
</evidence>
<dbReference type="PANTHER" id="PTHR45710:SF8">
    <property type="entry name" value="RERATING FAMILY MEMBER 4"/>
    <property type="match status" value="1"/>
</dbReference>
<organism evidence="3 4">
    <name type="scientific">Clarias magur</name>
    <name type="common">Asian catfish</name>
    <name type="synonym">Macropteronotus magur</name>
    <dbReference type="NCBI Taxonomy" id="1594786"/>
    <lineage>
        <taxon>Eukaryota</taxon>
        <taxon>Metazoa</taxon>
        <taxon>Chordata</taxon>
        <taxon>Craniata</taxon>
        <taxon>Vertebrata</taxon>
        <taxon>Euteleostomi</taxon>
        <taxon>Actinopterygii</taxon>
        <taxon>Neopterygii</taxon>
        <taxon>Teleostei</taxon>
        <taxon>Ostariophysi</taxon>
        <taxon>Siluriformes</taxon>
        <taxon>Clariidae</taxon>
        <taxon>Clarias</taxon>
    </lineage>
</organism>
<dbReference type="Gene3D" id="3.10.100.10">
    <property type="entry name" value="Mannose-Binding Protein A, subunit A"/>
    <property type="match status" value="1"/>
</dbReference>
<dbReference type="PANTHER" id="PTHR45710">
    <property type="entry name" value="C-TYPE LECTIN DOMAIN-CONTAINING PROTEIN 180"/>
    <property type="match status" value="1"/>
</dbReference>
<name>A0A8J4T7V8_CLAMG</name>
<dbReference type="InterPro" id="IPR016187">
    <property type="entry name" value="CTDL_fold"/>
</dbReference>
<accession>A0A8J4T7V8</accession>
<dbReference type="AlphaFoldDB" id="A0A8J4T7V8"/>
<dbReference type="SUPFAM" id="SSF56436">
    <property type="entry name" value="C-type lectin-like"/>
    <property type="match status" value="1"/>
</dbReference>
<evidence type="ECO:0000259" key="2">
    <source>
        <dbReference type="PROSITE" id="PS50041"/>
    </source>
</evidence>
<comment type="caution">
    <text evidence="3">The sequence shown here is derived from an EMBL/GenBank/DDBJ whole genome shotgun (WGS) entry which is preliminary data.</text>
</comment>
<reference evidence="3" key="1">
    <citation type="submission" date="2020-07" db="EMBL/GenBank/DDBJ databases">
        <title>Clarias magur genome sequencing, assembly and annotation.</title>
        <authorList>
            <person name="Kushwaha B."/>
            <person name="Kumar R."/>
            <person name="Das P."/>
            <person name="Joshi C.G."/>
            <person name="Kumar D."/>
            <person name="Nagpure N.S."/>
            <person name="Pandey M."/>
            <person name="Agarwal S."/>
            <person name="Srivastava S."/>
            <person name="Singh M."/>
            <person name="Sahoo L."/>
            <person name="Jayasankar P."/>
            <person name="Meher P.K."/>
            <person name="Koringa P.G."/>
            <person name="Iquebal M.A."/>
            <person name="Das S.P."/>
            <person name="Bit A."/>
            <person name="Patnaik S."/>
            <person name="Patel N."/>
            <person name="Shah T.M."/>
            <person name="Hinsu A."/>
            <person name="Jena J.K."/>
        </authorList>
    </citation>
    <scope>NUCLEOTIDE SEQUENCE</scope>
    <source>
        <strain evidence="3">CIFAMagur01</strain>
        <tissue evidence="3">Testis</tissue>
    </source>
</reference>
<gene>
    <name evidence="3" type="ORF">DAT39_019121</name>
</gene>
<evidence type="ECO:0000313" key="3">
    <source>
        <dbReference type="EMBL" id="KAF5891176.1"/>
    </source>
</evidence>
<dbReference type="EMBL" id="QNUK01000609">
    <property type="protein sequence ID" value="KAF5891176.1"/>
    <property type="molecule type" value="Genomic_DNA"/>
</dbReference>
<dbReference type="OrthoDB" id="8950604at2759"/>
<proteinExistence type="predicted"/>